<dbReference type="EMBL" id="DVHH01000162">
    <property type="protein sequence ID" value="HIR55273.1"/>
    <property type="molecule type" value="Genomic_DNA"/>
</dbReference>
<proteinExistence type="inferred from homology"/>
<dbReference type="GO" id="GO:0031956">
    <property type="term" value="F:medium-chain fatty acid-CoA ligase activity"/>
    <property type="evidence" value="ECO:0007669"/>
    <property type="project" value="TreeGrafter"/>
</dbReference>
<dbReference type="InterPro" id="IPR000873">
    <property type="entry name" value="AMP-dep_synth/lig_dom"/>
</dbReference>
<dbReference type="SUPFAM" id="SSF56801">
    <property type="entry name" value="Acetyl-CoA synthetase-like"/>
    <property type="match status" value="1"/>
</dbReference>
<evidence type="ECO:0000259" key="3">
    <source>
        <dbReference type="Pfam" id="PF00501"/>
    </source>
</evidence>
<sequence>MVNFGYFLLRNADCFPDRTAVVCEDRELTYSQLNAECNRLANALKLKGLRRGDRLALLMKSSTEWLVVWYACQKLGVAVLPLHARLMAGELVRTIDTAGCGCLVFGSEFAGQTESILQSCRGLRLSICCLRQGDPRPDCADALFEELVSEADPGEAQEELRPEDESVILFTSGTTGVSKGVLRTQQMVRDHALVLAIANEPSETPEAILTPAPLYHTAGLFCILKSAALAATLILVSSFDPEKICRQIESRKATEVLMLPPISYQRLYQSEAARKYDLSSVRLALVTAGKCTKACIDDIFEMFPNCKLRPSWGSTEVCSATGCNLSRQQLRERPELMSTVGRLNALVEVRIVDETGAQVPVGVPGEALVRSPLVFKGYLGREDEQDDIFVDGWFRTEDIMRVDADGYYYLVDRKRDIVKTGGENVYAQEIERVLQSHPAVMDSAVVGVPDPRFGEAIAAAIVLNPGAELSADELLDFCAANLASYKKPRYWALLDSLPENSVGKVQKNVLRENAAKIFTRIA</sequence>
<name>A0A9D1DM15_9FIRM</name>
<feature type="domain" description="AMP-dependent synthetase/ligase" evidence="3">
    <location>
        <begin position="10"/>
        <end position="379"/>
    </location>
</feature>
<reference evidence="5" key="1">
    <citation type="submission" date="2020-10" db="EMBL/GenBank/DDBJ databases">
        <authorList>
            <person name="Gilroy R."/>
        </authorList>
    </citation>
    <scope>NUCLEOTIDE SEQUENCE</scope>
    <source>
        <strain evidence="5">ChiGjej3B3-7149</strain>
    </source>
</reference>
<dbReference type="Gene3D" id="3.40.50.12780">
    <property type="entry name" value="N-terminal domain of ligase-like"/>
    <property type="match status" value="1"/>
</dbReference>
<dbReference type="Pfam" id="PF00501">
    <property type="entry name" value="AMP-binding"/>
    <property type="match status" value="1"/>
</dbReference>
<dbReference type="Proteomes" id="UP000824238">
    <property type="component" value="Unassembled WGS sequence"/>
</dbReference>
<gene>
    <name evidence="5" type="ORF">IAD36_06765</name>
</gene>
<accession>A0A9D1DM15</accession>
<evidence type="ECO:0000259" key="4">
    <source>
        <dbReference type="Pfam" id="PF13193"/>
    </source>
</evidence>
<dbReference type="InterPro" id="IPR042099">
    <property type="entry name" value="ANL_N_sf"/>
</dbReference>
<dbReference type="Gene3D" id="3.30.300.30">
    <property type="match status" value="1"/>
</dbReference>
<evidence type="ECO:0000256" key="2">
    <source>
        <dbReference type="ARBA" id="ARBA00022598"/>
    </source>
</evidence>
<comment type="caution">
    <text evidence="5">The sequence shown here is derived from an EMBL/GenBank/DDBJ whole genome shotgun (WGS) entry which is preliminary data.</text>
</comment>
<dbReference type="FunFam" id="3.30.300.30:FF:000008">
    <property type="entry name" value="2,3-dihydroxybenzoate-AMP ligase"/>
    <property type="match status" value="1"/>
</dbReference>
<feature type="domain" description="AMP-binding enzyme C-terminal" evidence="4">
    <location>
        <begin position="429"/>
        <end position="504"/>
    </location>
</feature>
<dbReference type="InterPro" id="IPR025110">
    <property type="entry name" value="AMP-bd_C"/>
</dbReference>
<reference evidence="5" key="2">
    <citation type="journal article" date="2021" name="PeerJ">
        <title>Extensive microbial diversity within the chicken gut microbiome revealed by metagenomics and culture.</title>
        <authorList>
            <person name="Gilroy R."/>
            <person name="Ravi A."/>
            <person name="Getino M."/>
            <person name="Pursley I."/>
            <person name="Horton D.L."/>
            <person name="Alikhan N.F."/>
            <person name="Baker D."/>
            <person name="Gharbi K."/>
            <person name="Hall N."/>
            <person name="Watson M."/>
            <person name="Adriaenssens E.M."/>
            <person name="Foster-Nyarko E."/>
            <person name="Jarju S."/>
            <person name="Secka A."/>
            <person name="Antonio M."/>
            <person name="Oren A."/>
            <person name="Chaudhuri R.R."/>
            <person name="La Ragione R."/>
            <person name="Hildebrand F."/>
            <person name="Pallen M.J."/>
        </authorList>
    </citation>
    <scope>NUCLEOTIDE SEQUENCE</scope>
    <source>
        <strain evidence="5">ChiGjej3B3-7149</strain>
    </source>
</reference>
<dbReference type="PROSITE" id="PS00455">
    <property type="entry name" value="AMP_BINDING"/>
    <property type="match status" value="1"/>
</dbReference>
<evidence type="ECO:0000256" key="1">
    <source>
        <dbReference type="ARBA" id="ARBA00006432"/>
    </source>
</evidence>
<organism evidence="5 6">
    <name type="scientific">Candidatus Scatomorpha intestinigallinarum</name>
    <dbReference type="NCBI Taxonomy" id="2840923"/>
    <lineage>
        <taxon>Bacteria</taxon>
        <taxon>Bacillati</taxon>
        <taxon>Bacillota</taxon>
        <taxon>Clostridia</taxon>
        <taxon>Eubacteriales</taxon>
        <taxon>Candidatus Scatomorpha</taxon>
    </lineage>
</organism>
<dbReference type="PANTHER" id="PTHR43201:SF5">
    <property type="entry name" value="MEDIUM-CHAIN ACYL-COA LIGASE ACSF2, MITOCHONDRIAL"/>
    <property type="match status" value="1"/>
</dbReference>
<evidence type="ECO:0000313" key="6">
    <source>
        <dbReference type="Proteomes" id="UP000824238"/>
    </source>
</evidence>
<dbReference type="InterPro" id="IPR020845">
    <property type="entry name" value="AMP-binding_CS"/>
</dbReference>
<comment type="similarity">
    <text evidence="1">Belongs to the ATP-dependent AMP-binding enzyme family.</text>
</comment>
<dbReference type="InterPro" id="IPR045851">
    <property type="entry name" value="AMP-bd_C_sf"/>
</dbReference>
<dbReference type="GO" id="GO:0006631">
    <property type="term" value="P:fatty acid metabolic process"/>
    <property type="evidence" value="ECO:0007669"/>
    <property type="project" value="TreeGrafter"/>
</dbReference>
<keyword evidence="2 5" id="KW-0436">Ligase</keyword>
<protein>
    <submittedName>
        <fullName evidence="5">Acyl--CoA ligase</fullName>
    </submittedName>
</protein>
<dbReference type="PANTHER" id="PTHR43201">
    <property type="entry name" value="ACYL-COA SYNTHETASE"/>
    <property type="match status" value="1"/>
</dbReference>
<evidence type="ECO:0000313" key="5">
    <source>
        <dbReference type="EMBL" id="HIR55273.1"/>
    </source>
</evidence>
<dbReference type="AlphaFoldDB" id="A0A9D1DM15"/>
<dbReference type="Pfam" id="PF13193">
    <property type="entry name" value="AMP-binding_C"/>
    <property type="match status" value="1"/>
</dbReference>